<keyword evidence="2" id="KW-1003">Cell membrane</keyword>
<feature type="transmembrane region" description="Helical" evidence="6">
    <location>
        <begin position="71"/>
        <end position="90"/>
    </location>
</feature>
<dbReference type="Gene3D" id="1.20.1070.10">
    <property type="entry name" value="Rhodopsin 7-helix transmembrane proteins"/>
    <property type="match status" value="1"/>
</dbReference>
<dbReference type="PRINTS" id="PR00237">
    <property type="entry name" value="GPCRRHODOPSN"/>
</dbReference>
<evidence type="ECO:0000313" key="9">
    <source>
        <dbReference type="RefSeq" id="XP_014671712.1"/>
    </source>
</evidence>
<dbReference type="Proteomes" id="UP000695022">
    <property type="component" value="Unplaced"/>
</dbReference>
<dbReference type="SUPFAM" id="SSF81321">
    <property type="entry name" value="Family A G protein-coupled receptor-like"/>
    <property type="match status" value="1"/>
</dbReference>
<feature type="domain" description="G-protein coupled receptors family 1 profile" evidence="7">
    <location>
        <begin position="52"/>
        <end position="250"/>
    </location>
</feature>
<feature type="transmembrane region" description="Helical" evidence="6">
    <location>
        <begin position="96"/>
        <end position="117"/>
    </location>
</feature>
<name>A0ABM1EHP1_PRICU</name>
<keyword evidence="8" id="KW-1185">Reference proteome</keyword>
<evidence type="ECO:0000256" key="1">
    <source>
        <dbReference type="ARBA" id="ARBA00004651"/>
    </source>
</evidence>
<gene>
    <name evidence="9" type="primary">LOC106812368</name>
</gene>
<evidence type="ECO:0000256" key="5">
    <source>
        <dbReference type="ARBA" id="ARBA00023136"/>
    </source>
</evidence>
<evidence type="ECO:0000313" key="8">
    <source>
        <dbReference type="Proteomes" id="UP000695022"/>
    </source>
</evidence>
<dbReference type="PROSITE" id="PS50262">
    <property type="entry name" value="G_PROTEIN_RECEP_F1_2"/>
    <property type="match status" value="1"/>
</dbReference>
<protein>
    <submittedName>
        <fullName evidence="9">Adenosine receptor A2b-like</fullName>
    </submittedName>
</protein>
<keyword evidence="3 6" id="KW-0812">Transmembrane</keyword>
<evidence type="ECO:0000259" key="7">
    <source>
        <dbReference type="PROSITE" id="PS50262"/>
    </source>
</evidence>
<organism evidence="8 9">
    <name type="scientific">Priapulus caudatus</name>
    <name type="common">Priapulid worm</name>
    <dbReference type="NCBI Taxonomy" id="37621"/>
    <lineage>
        <taxon>Eukaryota</taxon>
        <taxon>Metazoa</taxon>
        <taxon>Ecdysozoa</taxon>
        <taxon>Scalidophora</taxon>
        <taxon>Priapulida</taxon>
        <taxon>Priapulimorpha</taxon>
        <taxon>Priapulimorphida</taxon>
        <taxon>Priapulidae</taxon>
        <taxon>Priapulus</taxon>
    </lineage>
</organism>
<evidence type="ECO:0000256" key="4">
    <source>
        <dbReference type="ARBA" id="ARBA00022989"/>
    </source>
</evidence>
<reference evidence="9" key="1">
    <citation type="submission" date="2025-08" db="UniProtKB">
        <authorList>
            <consortium name="RefSeq"/>
        </authorList>
    </citation>
    <scope>IDENTIFICATION</scope>
</reference>
<dbReference type="Pfam" id="PF00001">
    <property type="entry name" value="7tm_1"/>
    <property type="match status" value="1"/>
</dbReference>
<keyword evidence="5 6" id="KW-0472">Membrane</keyword>
<dbReference type="PANTHER" id="PTHR22750">
    <property type="entry name" value="G-PROTEIN COUPLED RECEPTOR"/>
    <property type="match status" value="1"/>
</dbReference>
<dbReference type="CDD" id="cd00637">
    <property type="entry name" value="7tm_classA_rhodopsin-like"/>
    <property type="match status" value="1"/>
</dbReference>
<comment type="subcellular location">
    <subcellularLocation>
        <location evidence="1">Cell membrane</location>
        <topology evidence="1">Multi-pass membrane protein</topology>
    </subcellularLocation>
</comment>
<feature type="transmembrane region" description="Helical" evidence="6">
    <location>
        <begin position="192"/>
        <end position="218"/>
    </location>
</feature>
<sequence length="250" mass="27604">MDDANTTDGGYDVNQTWLNVTGDGHVSVQHPYEARIVEIVFTGVVTTLIILSNGVVLVAIATNSAFRDIRFLFIGNLAAIDLITGVTMAYNFVSIFVAEALSYYACLTVFVLVEFSLRMSSLSMLLVTANQYLLIVHPLRYPALMNAAVARRLLAAAWIVCAVIYSLPYAGWNGGGGTGECLLLLVFSDSFMFVWDVALFVVPAAIMVALYAEIFIVARRHCRQIAAQEVTVQSRDTHIYIYCRQLREVL</sequence>
<dbReference type="GeneID" id="106812368"/>
<dbReference type="InterPro" id="IPR000276">
    <property type="entry name" value="GPCR_Rhodpsn"/>
</dbReference>
<proteinExistence type="predicted"/>
<evidence type="ECO:0000256" key="2">
    <source>
        <dbReference type="ARBA" id="ARBA00022475"/>
    </source>
</evidence>
<evidence type="ECO:0000256" key="3">
    <source>
        <dbReference type="ARBA" id="ARBA00022692"/>
    </source>
</evidence>
<evidence type="ECO:0000256" key="6">
    <source>
        <dbReference type="SAM" id="Phobius"/>
    </source>
</evidence>
<dbReference type="InterPro" id="IPR017452">
    <property type="entry name" value="GPCR_Rhodpsn_7TM"/>
</dbReference>
<dbReference type="RefSeq" id="XP_014671712.1">
    <property type="nucleotide sequence ID" value="XM_014816226.1"/>
</dbReference>
<feature type="transmembrane region" description="Helical" evidence="6">
    <location>
        <begin position="153"/>
        <end position="172"/>
    </location>
</feature>
<feature type="transmembrane region" description="Helical" evidence="6">
    <location>
        <begin position="39"/>
        <end position="59"/>
    </location>
</feature>
<keyword evidence="4 6" id="KW-1133">Transmembrane helix</keyword>
<accession>A0ABM1EHP1</accession>